<keyword evidence="1" id="KW-0175">Coiled coil</keyword>
<dbReference type="Proteomes" id="UP000054845">
    <property type="component" value="Unassembled WGS sequence"/>
</dbReference>
<accession>A0A0P1BBE2</accession>
<sequence>MFDLFDVSSSVPNISGLSHRAPTYQPTSAAALTAAIDFSSRTTDRQVKVGSPLHSPTPTPPSYRLRDTHISSPYPSPARFHSPTPLQAQHSFYHLSLINIPSPKWVSSSPPSLAFPLFSWSTPTLGSFAAGKEFNTRSMLRLSSNTHIGFIRRWQGVQHALHAQTQQVIADQHQEMQHLRLTFSGELAQLQAQHKAELVSLRKRQEMDLAALRAENEGLKNRLEKPQPLRVQVTGAATVEAELLTNEEQGGGSCEAFNLEYRKKLDKQFKTSIKVVEQQQRQVAKVLKHTGNLIQDTFVETTRTVARIVNMLGDGVRSHAIRSEETVQEWMHHQKLCHKEVREAQRNQRKVSIGKCLAWQVKVEKEHEERMARSRIEEVDAIGAQVLREVSEFTAFLQEVQERISH</sequence>
<feature type="coiled-coil region" evidence="1">
    <location>
        <begin position="195"/>
        <end position="222"/>
    </location>
</feature>
<keyword evidence="4" id="KW-1185">Reference proteome</keyword>
<name>A0A0P1BBE2_9BASI</name>
<feature type="region of interest" description="Disordered" evidence="2">
    <location>
        <begin position="44"/>
        <end position="65"/>
    </location>
</feature>
<reference evidence="3 4" key="1">
    <citation type="submission" date="2014-09" db="EMBL/GenBank/DDBJ databases">
        <authorList>
            <person name="Magalhaes I.L.F."/>
            <person name="Oliveira U."/>
            <person name="Santos F.R."/>
            <person name="Vidigal T.H.D.A."/>
            <person name="Brescovit A.D."/>
            <person name="Santos A.J."/>
        </authorList>
    </citation>
    <scope>NUCLEOTIDE SEQUENCE [LARGE SCALE GENOMIC DNA]</scope>
</reference>
<dbReference type="OrthoDB" id="3394192at2759"/>
<dbReference type="EMBL" id="CCYA01000217">
    <property type="protein sequence ID" value="CEH13309.1"/>
    <property type="molecule type" value="Genomic_DNA"/>
</dbReference>
<dbReference type="AlphaFoldDB" id="A0A0P1BBE2"/>
<proteinExistence type="predicted"/>
<evidence type="ECO:0000256" key="1">
    <source>
        <dbReference type="SAM" id="Coils"/>
    </source>
</evidence>
<protein>
    <submittedName>
        <fullName evidence="3">Uncharacterized protein</fullName>
    </submittedName>
</protein>
<evidence type="ECO:0000313" key="3">
    <source>
        <dbReference type="EMBL" id="CEH13309.1"/>
    </source>
</evidence>
<evidence type="ECO:0000313" key="4">
    <source>
        <dbReference type="Proteomes" id="UP000054845"/>
    </source>
</evidence>
<evidence type="ECO:0000256" key="2">
    <source>
        <dbReference type="SAM" id="MobiDB-lite"/>
    </source>
</evidence>
<organism evidence="3 4">
    <name type="scientific">Ceraceosorus bombacis</name>
    <dbReference type="NCBI Taxonomy" id="401625"/>
    <lineage>
        <taxon>Eukaryota</taxon>
        <taxon>Fungi</taxon>
        <taxon>Dikarya</taxon>
        <taxon>Basidiomycota</taxon>
        <taxon>Ustilaginomycotina</taxon>
        <taxon>Exobasidiomycetes</taxon>
        <taxon>Ceraceosorales</taxon>
        <taxon>Ceraceosoraceae</taxon>
        <taxon>Ceraceosorus</taxon>
    </lineage>
</organism>